<accession>A0A2I0I4N8</accession>
<keyword evidence="4" id="KW-1185">Reference proteome</keyword>
<gene>
    <name evidence="3" type="ORF">CRG98_041186</name>
</gene>
<keyword evidence="1" id="KW-0378">Hydrolase</keyword>
<dbReference type="PANTHER" id="PTHR42648">
    <property type="entry name" value="TRANSPOSASE, PUTATIVE-RELATED"/>
    <property type="match status" value="1"/>
</dbReference>
<protein>
    <recommendedName>
        <fullName evidence="2">Retrovirus-related Pol polyprotein from transposon TNT 1-94-like beta-barrel domain-containing protein</fullName>
    </recommendedName>
</protein>
<dbReference type="AlphaFoldDB" id="A0A2I0I4N8"/>
<dbReference type="Pfam" id="PF22936">
    <property type="entry name" value="Pol_BBD"/>
    <property type="match status" value="1"/>
</dbReference>
<organism evidence="3 4">
    <name type="scientific">Punica granatum</name>
    <name type="common">Pomegranate</name>
    <dbReference type="NCBI Taxonomy" id="22663"/>
    <lineage>
        <taxon>Eukaryota</taxon>
        <taxon>Viridiplantae</taxon>
        <taxon>Streptophyta</taxon>
        <taxon>Embryophyta</taxon>
        <taxon>Tracheophyta</taxon>
        <taxon>Spermatophyta</taxon>
        <taxon>Magnoliopsida</taxon>
        <taxon>eudicotyledons</taxon>
        <taxon>Gunneridae</taxon>
        <taxon>Pentapetalae</taxon>
        <taxon>rosids</taxon>
        <taxon>malvids</taxon>
        <taxon>Myrtales</taxon>
        <taxon>Lythraceae</taxon>
        <taxon>Punica</taxon>
    </lineage>
</organism>
<feature type="domain" description="Retrovirus-related Pol polyprotein from transposon TNT 1-94-like beta-barrel" evidence="2">
    <location>
        <begin position="139"/>
        <end position="174"/>
    </location>
</feature>
<dbReference type="InterPro" id="IPR039537">
    <property type="entry name" value="Retrotran_Ty1/copia-like"/>
</dbReference>
<reference evidence="3 4" key="1">
    <citation type="submission" date="2017-11" db="EMBL/GenBank/DDBJ databases">
        <title>De-novo sequencing of pomegranate (Punica granatum L.) genome.</title>
        <authorList>
            <person name="Akparov Z."/>
            <person name="Amiraslanov A."/>
            <person name="Hajiyeva S."/>
            <person name="Abbasov M."/>
            <person name="Kaur K."/>
            <person name="Hamwieh A."/>
            <person name="Solovyev V."/>
            <person name="Salamov A."/>
            <person name="Braich B."/>
            <person name="Kosarev P."/>
            <person name="Mahmoud A."/>
            <person name="Hajiyev E."/>
            <person name="Babayeva S."/>
            <person name="Izzatullayeva V."/>
            <person name="Mammadov A."/>
            <person name="Mammadov A."/>
            <person name="Sharifova S."/>
            <person name="Ojaghi J."/>
            <person name="Eynullazada K."/>
            <person name="Bayramov B."/>
            <person name="Abdulazimova A."/>
            <person name="Shahmuradov I."/>
        </authorList>
    </citation>
    <scope>NUCLEOTIDE SEQUENCE [LARGE SCALE GENOMIC DNA]</scope>
    <source>
        <strain evidence="4">cv. AG2017</strain>
        <tissue evidence="3">Leaf</tissue>
    </source>
</reference>
<sequence>MSGSKLEVEKFDGTNEFELWRVKMKMLLIHNELEGAISGINQLTSTLSLAEKKAAMSKALSIIMLSLGDKVLREVCDLTSPPKQCMYRLRMEPGTSMSDHIVRRTSITLEDVKASLNSRELKKKVHDGHSSNGDGLLTRGCSYHMCPNRELFATYQLIKGGRVLMGNNDACKENTVTGTTNVGSAEKDTKNTMLWRISERGMSKLSKRGLLNGLRTSLKKEFSAEACNTTTYLVNRSPSTTIECKTPNEKWTRSPTNYVDLKVFGCTTYAHVRDGKLYPRAKKCNILCMLMV</sequence>
<dbReference type="Proteomes" id="UP000233551">
    <property type="component" value="Unassembled WGS sequence"/>
</dbReference>
<keyword evidence="1" id="KW-0645">Protease</keyword>
<dbReference type="EMBL" id="PGOL01004106">
    <property type="protein sequence ID" value="PKI38406.1"/>
    <property type="molecule type" value="Genomic_DNA"/>
</dbReference>
<evidence type="ECO:0000313" key="3">
    <source>
        <dbReference type="EMBL" id="PKI38406.1"/>
    </source>
</evidence>
<comment type="caution">
    <text evidence="3">The sequence shown here is derived from an EMBL/GenBank/DDBJ whole genome shotgun (WGS) entry which is preliminary data.</text>
</comment>
<dbReference type="GO" id="GO:0006508">
    <property type="term" value="P:proteolysis"/>
    <property type="evidence" value="ECO:0007669"/>
    <property type="project" value="UniProtKB-KW"/>
</dbReference>
<evidence type="ECO:0000259" key="2">
    <source>
        <dbReference type="Pfam" id="PF22936"/>
    </source>
</evidence>
<dbReference type="InterPro" id="IPR054722">
    <property type="entry name" value="PolX-like_BBD"/>
</dbReference>
<evidence type="ECO:0000313" key="4">
    <source>
        <dbReference type="Proteomes" id="UP000233551"/>
    </source>
</evidence>
<evidence type="ECO:0000256" key="1">
    <source>
        <dbReference type="ARBA" id="ARBA00022670"/>
    </source>
</evidence>
<proteinExistence type="predicted"/>
<dbReference type="STRING" id="22663.A0A2I0I4N8"/>
<name>A0A2I0I4N8_PUNGR</name>
<dbReference type="PANTHER" id="PTHR42648:SF28">
    <property type="entry name" value="TRANSPOSON-ENCODED PROTEIN WITH RIBONUCLEASE H-LIKE AND RETROVIRUS ZINC FINGER-LIKE DOMAINS"/>
    <property type="match status" value="1"/>
</dbReference>
<dbReference type="GO" id="GO:0008233">
    <property type="term" value="F:peptidase activity"/>
    <property type="evidence" value="ECO:0007669"/>
    <property type="project" value="UniProtKB-KW"/>
</dbReference>